<accession>A0ABP7DKU1</accession>
<name>A0ABP7DKU1_9MICC</name>
<protein>
    <submittedName>
        <fullName evidence="1">Uncharacterized protein</fullName>
    </submittedName>
</protein>
<evidence type="ECO:0000313" key="1">
    <source>
        <dbReference type="EMBL" id="GAA3705589.1"/>
    </source>
</evidence>
<dbReference type="EMBL" id="BAABEO010000047">
    <property type="protein sequence ID" value="GAA3705589.1"/>
    <property type="molecule type" value="Genomic_DNA"/>
</dbReference>
<evidence type="ECO:0000313" key="2">
    <source>
        <dbReference type="Proteomes" id="UP001500752"/>
    </source>
</evidence>
<proteinExistence type="predicted"/>
<organism evidence="1 2">
    <name type="scientific">Arthrobacter ginkgonis</name>
    <dbReference type="NCBI Taxonomy" id="1630594"/>
    <lineage>
        <taxon>Bacteria</taxon>
        <taxon>Bacillati</taxon>
        <taxon>Actinomycetota</taxon>
        <taxon>Actinomycetes</taxon>
        <taxon>Micrococcales</taxon>
        <taxon>Micrococcaceae</taxon>
        <taxon>Arthrobacter</taxon>
    </lineage>
</organism>
<comment type="caution">
    <text evidence="1">The sequence shown here is derived from an EMBL/GenBank/DDBJ whole genome shotgun (WGS) entry which is preliminary data.</text>
</comment>
<reference evidence="2" key="1">
    <citation type="journal article" date="2019" name="Int. J. Syst. Evol. Microbiol.">
        <title>The Global Catalogue of Microorganisms (GCM) 10K type strain sequencing project: providing services to taxonomists for standard genome sequencing and annotation.</title>
        <authorList>
            <consortium name="The Broad Institute Genomics Platform"/>
            <consortium name="The Broad Institute Genome Sequencing Center for Infectious Disease"/>
            <person name="Wu L."/>
            <person name="Ma J."/>
        </authorList>
    </citation>
    <scope>NUCLEOTIDE SEQUENCE [LARGE SCALE GENOMIC DNA]</scope>
    <source>
        <strain evidence="2">JCM 30742</strain>
    </source>
</reference>
<gene>
    <name evidence="1" type="ORF">GCM10023081_46970</name>
</gene>
<keyword evidence="2" id="KW-1185">Reference proteome</keyword>
<sequence>MSNPMPLEDTTWTEDALQTIESMASVPGNRFTADDLRQRMRPAPHPNHVGAAFRIARGRGLIESQGFGTSHVRSRHGGALRVWIGTPERSLAAAA</sequence>
<dbReference type="RefSeq" id="WP_345154876.1">
    <property type="nucleotide sequence ID" value="NZ_BAABEO010000047.1"/>
</dbReference>
<dbReference type="Proteomes" id="UP001500752">
    <property type="component" value="Unassembled WGS sequence"/>
</dbReference>